<evidence type="ECO:0000313" key="2">
    <source>
        <dbReference type="EMBL" id="TRD09863.1"/>
    </source>
</evidence>
<dbReference type="EMBL" id="VHJK01000002">
    <property type="protein sequence ID" value="TRD09863.1"/>
    <property type="molecule type" value="Genomic_DNA"/>
</dbReference>
<feature type="transmembrane region" description="Helical" evidence="1">
    <location>
        <begin position="47"/>
        <end position="69"/>
    </location>
</feature>
<evidence type="ECO:0000256" key="1">
    <source>
        <dbReference type="SAM" id="Phobius"/>
    </source>
</evidence>
<keyword evidence="1" id="KW-0472">Membrane</keyword>
<feature type="transmembrane region" description="Helical" evidence="1">
    <location>
        <begin position="119"/>
        <end position="137"/>
    </location>
</feature>
<dbReference type="RefSeq" id="WP_142789153.1">
    <property type="nucleotide sequence ID" value="NZ_VHJK01000002.1"/>
</dbReference>
<reference evidence="2 3" key="1">
    <citation type="submission" date="2019-06" db="EMBL/GenBank/DDBJ databases">
        <title>Erythrobacter insulae sp. nov., isolated from a tidal flat.</title>
        <authorList>
            <person name="Yoon J.-H."/>
        </authorList>
    </citation>
    <scope>NUCLEOTIDE SEQUENCE [LARGE SCALE GENOMIC DNA]</scope>
    <source>
        <strain evidence="2 3">JBTF-M21</strain>
    </source>
</reference>
<feature type="transmembrane region" description="Helical" evidence="1">
    <location>
        <begin position="81"/>
        <end position="99"/>
    </location>
</feature>
<name>A0A547P6U8_9SPHN</name>
<keyword evidence="1" id="KW-1133">Transmembrane helix</keyword>
<accession>A0A547P6U8</accession>
<dbReference type="Proteomes" id="UP000316343">
    <property type="component" value="Unassembled WGS sequence"/>
</dbReference>
<gene>
    <name evidence="2" type="ORF">FGU71_12685</name>
</gene>
<keyword evidence="1" id="KW-0812">Transmembrane</keyword>
<evidence type="ECO:0000313" key="3">
    <source>
        <dbReference type="Proteomes" id="UP000316343"/>
    </source>
</evidence>
<keyword evidence="3" id="KW-1185">Reference proteome</keyword>
<comment type="caution">
    <text evidence="2">The sequence shown here is derived from an EMBL/GenBank/DDBJ whole genome shotgun (WGS) entry which is preliminary data.</text>
</comment>
<dbReference type="AlphaFoldDB" id="A0A547P6U8"/>
<feature type="transmembrane region" description="Helical" evidence="1">
    <location>
        <begin position="6"/>
        <end position="26"/>
    </location>
</feature>
<feature type="transmembrane region" description="Helical" evidence="1">
    <location>
        <begin position="172"/>
        <end position="189"/>
    </location>
</feature>
<proteinExistence type="predicted"/>
<protein>
    <submittedName>
        <fullName evidence="2">Uncharacterized protein</fullName>
    </submittedName>
</protein>
<organism evidence="2 3">
    <name type="scientific">Erythrobacter insulae</name>
    <dbReference type="NCBI Taxonomy" id="2584124"/>
    <lineage>
        <taxon>Bacteria</taxon>
        <taxon>Pseudomonadati</taxon>
        <taxon>Pseudomonadota</taxon>
        <taxon>Alphaproteobacteria</taxon>
        <taxon>Sphingomonadales</taxon>
        <taxon>Erythrobacteraceae</taxon>
        <taxon>Erythrobacter/Porphyrobacter group</taxon>
        <taxon>Erythrobacter</taxon>
    </lineage>
</organism>
<feature type="transmembrane region" description="Helical" evidence="1">
    <location>
        <begin position="149"/>
        <end position="167"/>
    </location>
</feature>
<sequence length="190" mass="21650">MTDFEFVFVLYALVLGLSMVELLAGFGRTMEYKFARDAEKKEFQIGWLTPLLAIFVMLDLMSFWTFAWVTRDLIEVNSPTIMGVTAFAASYYLAARLVFPTDPEAFTDLDVHFYRVRRVVLGILIALVVVQWSYLLTKIELAQLASNPVSIVFTLVLVGLMGAAMIWKKDRLNIALLIALIARYVFIYLI</sequence>
<dbReference type="OrthoDB" id="7192182at2"/>